<dbReference type="SUPFAM" id="SSF53850">
    <property type="entry name" value="Periplasmic binding protein-like II"/>
    <property type="match status" value="1"/>
</dbReference>
<dbReference type="PANTHER" id="PTHR43649">
    <property type="entry name" value="ARABINOSE-BINDING PROTEIN-RELATED"/>
    <property type="match status" value="1"/>
</dbReference>
<dbReference type="InterPro" id="IPR050490">
    <property type="entry name" value="Bact_solute-bd_prot1"/>
</dbReference>
<proteinExistence type="predicted"/>
<evidence type="ECO:0000256" key="1">
    <source>
        <dbReference type="SAM" id="SignalP"/>
    </source>
</evidence>
<gene>
    <name evidence="2" type="ORF">NK125_06800</name>
</gene>
<dbReference type="InterPro" id="IPR006059">
    <property type="entry name" value="SBP"/>
</dbReference>
<feature type="signal peptide" evidence="1">
    <location>
        <begin position="1"/>
        <end position="22"/>
    </location>
</feature>
<accession>A0ABT1EB93</accession>
<dbReference type="Pfam" id="PF01547">
    <property type="entry name" value="SBP_bac_1"/>
    <property type="match status" value="1"/>
</dbReference>
<keyword evidence="3" id="KW-1185">Reference proteome</keyword>
<dbReference type="EMBL" id="JAMZFW010000008">
    <property type="protein sequence ID" value="MCP1102126.1"/>
    <property type="molecule type" value="Genomic_DNA"/>
</dbReference>
<dbReference type="Proteomes" id="UP001523566">
    <property type="component" value="Unassembled WGS sequence"/>
</dbReference>
<protein>
    <submittedName>
        <fullName evidence="2">Extracellular solute-binding protein</fullName>
    </submittedName>
</protein>
<dbReference type="RefSeq" id="WP_262065912.1">
    <property type="nucleotide sequence ID" value="NZ_JAMXOD010000008.1"/>
</dbReference>
<keyword evidence="1" id="KW-0732">Signal</keyword>
<dbReference type="PANTHER" id="PTHR43649:SF14">
    <property type="entry name" value="BLR3389 PROTEIN"/>
    <property type="match status" value="1"/>
</dbReference>
<reference evidence="2 3" key="1">
    <citation type="journal article" date="2022" name="Genome Biol. Evol.">
        <title>Host diet, physiology and behaviors set the stage for Lachnospiraceae cladogenesis.</title>
        <authorList>
            <person name="Vera-Ponce De Leon A."/>
            <person name="Schneider M."/>
            <person name="Jahnes B.C."/>
            <person name="Sadowski V."/>
            <person name="Camuy-Velez L.A."/>
            <person name="Duan J."/>
            <person name="Sabree Z.L."/>
        </authorList>
    </citation>
    <scope>NUCLEOTIDE SEQUENCE [LARGE SCALE GENOMIC DNA]</scope>
    <source>
        <strain evidence="2 3">PAL113</strain>
    </source>
</reference>
<name>A0ABT1EB93_9FIRM</name>
<comment type="caution">
    <text evidence="2">The sequence shown here is derived from an EMBL/GenBank/DDBJ whole genome shotgun (WGS) entry which is preliminary data.</text>
</comment>
<evidence type="ECO:0000313" key="3">
    <source>
        <dbReference type="Proteomes" id="UP001523566"/>
    </source>
</evidence>
<organism evidence="2 3">
    <name type="scientific">Aequitasia blattaphilus</name>
    <dbReference type="NCBI Taxonomy" id="2949332"/>
    <lineage>
        <taxon>Bacteria</taxon>
        <taxon>Bacillati</taxon>
        <taxon>Bacillota</taxon>
        <taxon>Clostridia</taxon>
        <taxon>Lachnospirales</taxon>
        <taxon>Lachnospiraceae</taxon>
        <taxon>Aequitasia</taxon>
    </lineage>
</organism>
<sequence length="445" mass="49328">MKKKTKSLIALLLVTVMSAVMVVGCSSNGESKEETTDKTAGGDNEIVFWNIGTEEVDKAIYDKAIEMYHESTDTEYTVTSVPVQNDTYKEKLVIAMSSGECPDMYINWSGGPMNEYIESGFAQPITELFNNSELPDRLLEASVAQATYKEDIYAVPFMNVSLSGIFYNKDMFKQYNLEVPTTIEELEKVSDTFVENGITPFALANAPKWTGSMYFMNLAARKGGLEPFAAAVDGSGSFEDECFIYAGDKILEWTEKGYFPEGVNSLSEDDGQARQMLYQETAAMDLIGSWYTGLIQQDSPEFYEKIGWFPFPGLEGSDVDSSIMIGTIGDNFISFNCEDDKLAAAFECATKFSEDEMVDFMVESGKVPPVKGVEDKLTDPITKSIMESANNASSTQLWYDQYLPPAVAQAHLDSSQELFGGTITSKEAAEQFQKAMEEYLSESKE</sequence>
<dbReference type="Gene3D" id="3.40.190.10">
    <property type="entry name" value="Periplasmic binding protein-like II"/>
    <property type="match status" value="2"/>
</dbReference>
<feature type="chain" id="PRO_5045995579" evidence="1">
    <location>
        <begin position="23"/>
        <end position="445"/>
    </location>
</feature>
<evidence type="ECO:0000313" key="2">
    <source>
        <dbReference type="EMBL" id="MCP1102126.1"/>
    </source>
</evidence>
<dbReference type="PROSITE" id="PS51257">
    <property type="entry name" value="PROKAR_LIPOPROTEIN"/>
    <property type="match status" value="1"/>
</dbReference>